<feature type="region of interest" description="Disordered" evidence="1">
    <location>
        <begin position="149"/>
        <end position="168"/>
    </location>
</feature>
<protein>
    <submittedName>
        <fullName evidence="4">Secreted protein</fullName>
    </submittedName>
</protein>
<feature type="compositionally biased region" description="Basic residues" evidence="1">
    <location>
        <begin position="113"/>
        <end position="127"/>
    </location>
</feature>
<proteinExistence type="predicted"/>
<name>A0A914XHU7_9BILA</name>
<feature type="compositionally biased region" description="Basic residues" evidence="1">
    <location>
        <begin position="149"/>
        <end position="163"/>
    </location>
</feature>
<accession>A0A914XHU7</accession>
<keyword evidence="3" id="KW-1185">Reference proteome</keyword>
<organism evidence="3 4">
    <name type="scientific">Plectus sambesii</name>
    <dbReference type="NCBI Taxonomy" id="2011161"/>
    <lineage>
        <taxon>Eukaryota</taxon>
        <taxon>Metazoa</taxon>
        <taxon>Ecdysozoa</taxon>
        <taxon>Nematoda</taxon>
        <taxon>Chromadorea</taxon>
        <taxon>Plectida</taxon>
        <taxon>Plectina</taxon>
        <taxon>Plectoidea</taxon>
        <taxon>Plectidae</taxon>
        <taxon>Plectus</taxon>
    </lineage>
</organism>
<keyword evidence="2" id="KW-0732">Signal</keyword>
<sequence length="225" mass="26234">MTRPLLVLLLALPALAYASLVLDELATGDQWIVYFAADFDKNPLCAVLSCRKHEACLVKDNNALCVKKHKLHEIHGVKIHHDSGKEVENSRGPAEKVGKESAASNEERYKEKLAHHKERISQKHHSQHKNDKMNQVHYQDDTRTFKHKENNKHKHEHNSRHQQPRADCDEKELRSMGGRLLQWFSDVHSKAEINENLPLPSKYFLCTAWILFRRQEIFRILFLVK</sequence>
<feature type="chain" id="PRO_5037274635" evidence="2">
    <location>
        <begin position="19"/>
        <end position="225"/>
    </location>
</feature>
<dbReference type="Proteomes" id="UP000887566">
    <property type="component" value="Unplaced"/>
</dbReference>
<evidence type="ECO:0000256" key="1">
    <source>
        <dbReference type="SAM" id="MobiDB-lite"/>
    </source>
</evidence>
<evidence type="ECO:0000313" key="4">
    <source>
        <dbReference type="WBParaSite" id="PSAMB.scaffold7852size6998.g30624.t1"/>
    </source>
</evidence>
<dbReference type="AlphaFoldDB" id="A0A914XHU7"/>
<reference evidence="4" key="1">
    <citation type="submission" date="2022-11" db="UniProtKB">
        <authorList>
            <consortium name="WormBaseParasite"/>
        </authorList>
    </citation>
    <scope>IDENTIFICATION</scope>
</reference>
<dbReference type="WBParaSite" id="PSAMB.scaffold7852size6998.g30624.t1">
    <property type="protein sequence ID" value="PSAMB.scaffold7852size6998.g30624.t1"/>
    <property type="gene ID" value="PSAMB.scaffold7852size6998.g30624"/>
</dbReference>
<feature type="region of interest" description="Disordered" evidence="1">
    <location>
        <begin position="78"/>
        <end position="136"/>
    </location>
</feature>
<feature type="compositionally biased region" description="Basic and acidic residues" evidence="1">
    <location>
        <begin position="78"/>
        <end position="112"/>
    </location>
</feature>
<evidence type="ECO:0000313" key="3">
    <source>
        <dbReference type="Proteomes" id="UP000887566"/>
    </source>
</evidence>
<evidence type="ECO:0000256" key="2">
    <source>
        <dbReference type="SAM" id="SignalP"/>
    </source>
</evidence>
<feature type="signal peptide" evidence="2">
    <location>
        <begin position="1"/>
        <end position="18"/>
    </location>
</feature>